<evidence type="ECO:0000256" key="1">
    <source>
        <dbReference type="SAM" id="MobiDB-lite"/>
    </source>
</evidence>
<reference evidence="3 4" key="1">
    <citation type="submission" date="2018-08" db="EMBL/GenBank/DDBJ databases">
        <title>Genome and evolution of the arbuscular mycorrhizal fungus Diversispora epigaea (formerly Glomus versiforme) and its bacterial endosymbionts.</title>
        <authorList>
            <person name="Sun X."/>
            <person name="Fei Z."/>
            <person name="Harrison M."/>
        </authorList>
    </citation>
    <scope>NUCLEOTIDE SEQUENCE [LARGE SCALE GENOMIC DNA]</scope>
    <source>
        <strain evidence="3 4">IT104</strain>
    </source>
</reference>
<dbReference type="Gene3D" id="3.40.50.300">
    <property type="entry name" value="P-loop containing nucleotide triphosphate hydrolases"/>
    <property type="match status" value="1"/>
</dbReference>
<dbReference type="OrthoDB" id="2425743at2759"/>
<feature type="compositionally biased region" description="Basic and acidic residues" evidence="1">
    <location>
        <begin position="910"/>
        <end position="923"/>
    </location>
</feature>
<feature type="domain" description="NrS-1 polymerase-like helicase" evidence="2">
    <location>
        <begin position="584"/>
        <end position="688"/>
    </location>
</feature>
<dbReference type="Pfam" id="PF19263">
    <property type="entry name" value="DUF5906"/>
    <property type="match status" value="1"/>
</dbReference>
<comment type="caution">
    <text evidence="3">The sequence shown here is derived from an EMBL/GenBank/DDBJ whole genome shotgun (WGS) entry which is preliminary data.</text>
</comment>
<feature type="compositionally biased region" description="Basic and acidic residues" evidence="1">
    <location>
        <begin position="862"/>
        <end position="881"/>
    </location>
</feature>
<gene>
    <name evidence="3" type="ORF">Glove_426g27</name>
</gene>
<feature type="compositionally biased region" description="Polar residues" evidence="1">
    <location>
        <begin position="1"/>
        <end position="11"/>
    </location>
</feature>
<sequence>MSTQSEHNTPMTRRVALKELVPASSEESEIQCSVSSDTPTEIFIPENQEQSKDRGRREWGVLLPGFKAESVTEYMYKIRDDSVRPRQFLGTDSEDGIEAIFTERQGHSLHEFIDGDNPLCPFIDFDLSQEKLNSIVPKLTRKETYYVLIGAFREVCIEIYPDWDIKTLTVANSSDQKKMSYHISTFGMRLTNITACALFTELVRKKLPVGLQAEKIVNNIANSSSFSLQMLGTPKIIKETNEHVRPKRAVIPENGTIFDFMLRPPNDEVPVIDSPFLEIPEEIVKNSKADNGTIGAEVDYVEKLLKVMNIEGFDVLYPTPVSLDIFTLRRITGSHCPLCNREHSSDNAYVVRNRKTYRYYCYRANQDTPRGTKKPSLKLIINETVENQEKTLPPPQKIERPRISDPNDHFVWGDLIDMCTSGEIYTRNQVYEAIQATIAYIQTTSRLWILKMEDSDNGFYYDMASKLDFAKYEIKMIEYGGETVKLKTLIDRSVIKGLILYRNIDFLSYPPNTSPINAKFFNLFLGFKAQPVIEINPTIMNPILWHAKNIISDGNEELSNYFWHWCAYLVQQPSKKPGTIQVLRSLPECGKNILIDFIGKKVLGSELFYATSDLGKILGRFNSCIQARKLIVMNETGMSSGDWNKYNDHLKSLITEDYLTVERKGIEPKVIKDYTGFMVLSNHDAPLRIEMAKVLEHSDAPNIVMTYLLSLDISDWNPQDIPATKMKTDIMLEHLPNPKRFIIDHISSWPENRTENSICSNLYQEYRIWCERNGENPFTNKKFGKTPPTIGIERKQVRINGKREWVYILDHSKIVAKLRESGIDIEEFSDVPQAETSSNAFTEISVFDIPEIIARGPVTPPESEKKITETSSTDRIEKGKDSSPAPSITNMTHINQPESSTNISMTSETIHVKAVDDKPKPPEIIESVGKSDLPVNDELELGTVSQ</sequence>
<feature type="compositionally biased region" description="Polar residues" evidence="1">
    <location>
        <begin position="30"/>
        <end position="39"/>
    </location>
</feature>
<feature type="compositionally biased region" description="Polar residues" evidence="1">
    <location>
        <begin position="884"/>
        <end position="909"/>
    </location>
</feature>
<organism evidence="3 4">
    <name type="scientific">Diversispora epigaea</name>
    <dbReference type="NCBI Taxonomy" id="1348612"/>
    <lineage>
        <taxon>Eukaryota</taxon>
        <taxon>Fungi</taxon>
        <taxon>Fungi incertae sedis</taxon>
        <taxon>Mucoromycota</taxon>
        <taxon>Glomeromycotina</taxon>
        <taxon>Glomeromycetes</taxon>
        <taxon>Diversisporales</taxon>
        <taxon>Diversisporaceae</taxon>
        <taxon>Diversispora</taxon>
    </lineage>
</organism>
<keyword evidence="4" id="KW-1185">Reference proteome</keyword>
<evidence type="ECO:0000259" key="2">
    <source>
        <dbReference type="Pfam" id="PF19263"/>
    </source>
</evidence>
<accession>A0A397GU52</accession>
<feature type="region of interest" description="Disordered" evidence="1">
    <location>
        <begin position="855"/>
        <end position="946"/>
    </location>
</feature>
<proteinExistence type="predicted"/>
<dbReference type="InterPro" id="IPR045455">
    <property type="entry name" value="NrS-1_pol-like_helicase"/>
</dbReference>
<dbReference type="Proteomes" id="UP000266861">
    <property type="component" value="Unassembled WGS sequence"/>
</dbReference>
<evidence type="ECO:0000313" key="3">
    <source>
        <dbReference type="EMBL" id="RHZ54551.1"/>
    </source>
</evidence>
<dbReference type="InterPro" id="IPR027417">
    <property type="entry name" value="P-loop_NTPase"/>
</dbReference>
<name>A0A397GU52_9GLOM</name>
<dbReference type="AlphaFoldDB" id="A0A397GU52"/>
<feature type="region of interest" description="Disordered" evidence="1">
    <location>
        <begin position="1"/>
        <end position="39"/>
    </location>
</feature>
<evidence type="ECO:0000313" key="4">
    <source>
        <dbReference type="Proteomes" id="UP000266861"/>
    </source>
</evidence>
<protein>
    <recommendedName>
        <fullName evidence="2">NrS-1 polymerase-like helicase domain-containing protein</fullName>
    </recommendedName>
</protein>
<dbReference type="EMBL" id="PQFF01000377">
    <property type="protein sequence ID" value="RHZ54551.1"/>
    <property type="molecule type" value="Genomic_DNA"/>
</dbReference>